<evidence type="ECO:0000256" key="18">
    <source>
        <dbReference type="ARBA" id="ARBA00047899"/>
    </source>
</evidence>
<feature type="chain" id="PRO_5035941266" description="non-specific serine/threonine protein kinase" evidence="21">
    <location>
        <begin position="27"/>
        <end position="948"/>
    </location>
</feature>
<evidence type="ECO:0000256" key="1">
    <source>
        <dbReference type="ARBA" id="ARBA00004251"/>
    </source>
</evidence>
<evidence type="ECO:0000256" key="8">
    <source>
        <dbReference type="ARBA" id="ARBA00022692"/>
    </source>
</evidence>
<dbReference type="Gramene" id="OE9A106459T2">
    <property type="protein sequence ID" value="OE9A106459C2"/>
    <property type="gene ID" value="OE9A106459"/>
</dbReference>
<keyword evidence="10" id="KW-0677">Repeat</keyword>
<evidence type="ECO:0000256" key="4">
    <source>
        <dbReference type="ARBA" id="ARBA00022527"/>
    </source>
</evidence>
<dbReference type="SUPFAM" id="SSF52058">
    <property type="entry name" value="L domain-like"/>
    <property type="match status" value="2"/>
</dbReference>
<evidence type="ECO:0000256" key="17">
    <source>
        <dbReference type="ARBA" id="ARBA00023180"/>
    </source>
</evidence>
<dbReference type="Proteomes" id="UP000594638">
    <property type="component" value="Unassembled WGS sequence"/>
</dbReference>
<dbReference type="InterPro" id="IPR000719">
    <property type="entry name" value="Prot_kinase_dom"/>
</dbReference>
<dbReference type="GO" id="GO:0051707">
    <property type="term" value="P:response to other organism"/>
    <property type="evidence" value="ECO:0007669"/>
    <property type="project" value="UniProtKB-ARBA"/>
</dbReference>
<dbReference type="Pfam" id="PF00069">
    <property type="entry name" value="Pkinase"/>
    <property type="match status" value="1"/>
</dbReference>
<dbReference type="InterPro" id="IPR013210">
    <property type="entry name" value="LRR_N_plant-typ"/>
</dbReference>
<dbReference type="SMART" id="SM00369">
    <property type="entry name" value="LRR_TYP"/>
    <property type="match status" value="7"/>
</dbReference>
<keyword evidence="4" id="KW-0723">Serine/threonine-protein kinase</keyword>
<dbReference type="FunFam" id="3.80.10.10:FF:000356">
    <property type="entry name" value="LRR receptor-like serine/threonine-protein kinase"/>
    <property type="match status" value="1"/>
</dbReference>
<feature type="transmembrane region" description="Helical" evidence="20">
    <location>
        <begin position="599"/>
        <end position="624"/>
    </location>
</feature>
<dbReference type="FunFam" id="1.10.510.10:FF:000445">
    <property type="entry name" value="MDIS1-interacting receptor like kinase 2"/>
    <property type="match status" value="1"/>
</dbReference>
<dbReference type="PROSITE" id="PS50011">
    <property type="entry name" value="PROTEIN_KINASE_DOM"/>
    <property type="match status" value="1"/>
</dbReference>
<dbReference type="InterPro" id="IPR008266">
    <property type="entry name" value="Tyr_kinase_AS"/>
</dbReference>
<evidence type="ECO:0000256" key="13">
    <source>
        <dbReference type="ARBA" id="ARBA00022840"/>
    </source>
</evidence>
<evidence type="ECO:0000256" key="21">
    <source>
        <dbReference type="SAM" id="SignalP"/>
    </source>
</evidence>
<evidence type="ECO:0000256" key="2">
    <source>
        <dbReference type="ARBA" id="ARBA00012513"/>
    </source>
</evidence>
<keyword evidence="8 20" id="KW-0812">Transmembrane</keyword>
<keyword evidence="16 23" id="KW-0675">Receptor</keyword>
<evidence type="ECO:0000256" key="7">
    <source>
        <dbReference type="ARBA" id="ARBA00022679"/>
    </source>
</evidence>
<dbReference type="GO" id="GO:0005886">
    <property type="term" value="C:plasma membrane"/>
    <property type="evidence" value="ECO:0007669"/>
    <property type="project" value="UniProtKB-SubCell"/>
</dbReference>
<dbReference type="GO" id="GO:0033612">
    <property type="term" value="F:receptor serine/threonine kinase binding"/>
    <property type="evidence" value="ECO:0007669"/>
    <property type="project" value="TreeGrafter"/>
</dbReference>
<dbReference type="Pfam" id="PF13855">
    <property type="entry name" value="LRR_8"/>
    <property type="match status" value="1"/>
</dbReference>
<comment type="catalytic activity">
    <reaction evidence="19">
        <text>L-seryl-[protein] + ATP = O-phospho-L-seryl-[protein] + ADP + H(+)</text>
        <dbReference type="Rhea" id="RHEA:17989"/>
        <dbReference type="Rhea" id="RHEA-COMP:9863"/>
        <dbReference type="Rhea" id="RHEA-COMP:11604"/>
        <dbReference type="ChEBI" id="CHEBI:15378"/>
        <dbReference type="ChEBI" id="CHEBI:29999"/>
        <dbReference type="ChEBI" id="CHEBI:30616"/>
        <dbReference type="ChEBI" id="CHEBI:83421"/>
        <dbReference type="ChEBI" id="CHEBI:456216"/>
        <dbReference type="EC" id="2.7.11.1"/>
    </reaction>
</comment>
<dbReference type="EMBL" id="CACTIH010005445">
    <property type="protein sequence ID" value="CAA2993099.1"/>
    <property type="molecule type" value="Genomic_DNA"/>
</dbReference>
<evidence type="ECO:0000256" key="6">
    <source>
        <dbReference type="ARBA" id="ARBA00022614"/>
    </source>
</evidence>
<keyword evidence="9 21" id="KW-0732">Signal</keyword>
<dbReference type="FunFam" id="3.80.10.10:FF:000177">
    <property type="entry name" value="Leucine-rich repeat receptor-like serine/threonine-protein kinase At1g17230"/>
    <property type="match status" value="1"/>
</dbReference>
<evidence type="ECO:0000256" key="16">
    <source>
        <dbReference type="ARBA" id="ARBA00023170"/>
    </source>
</evidence>
<evidence type="ECO:0000256" key="11">
    <source>
        <dbReference type="ARBA" id="ARBA00022741"/>
    </source>
</evidence>
<comment type="caution">
    <text evidence="23">The sequence shown here is derived from an EMBL/GenBank/DDBJ whole genome shotgun (WGS) entry which is preliminary data.</text>
</comment>
<evidence type="ECO:0000313" key="23">
    <source>
        <dbReference type="EMBL" id="CAA2993099.1"/>
    </source>
</evidence>
<keyword evidence="5" id="KW-0597">Phosphoprotein</keyword>
<accession>A0A8S0SKG1</accession>
<dbReference type="OrthoDB" id="676979at2759"/>
<gene>
    <name evidence="23" type="ORF">OLEA9_A106459</name>
</gene>
<evidence type="ECO:0000256" key="10">
    <source>
        <dbReference type="ARBA" id="ARBA00022737"/>
    </source>
</evidence>
<feature type="domain" description="Protein kinase" evidence="22">
    <location>
        <begin position="658"/>
        <end position="941"/>
    </location>
</feature>
<evidence type="ECO:0000256" key="15">
    <source>
        <dbReference type="ARBA" id="ARBA00023136"/>
    </source>
</evidence>
<comment type="catalytic activity">
    <reaction evidence="18">
        <text>L-threonyl-[protein] + ATP = O-phospho-L-threonyl-[protein] + ADP + H(+)</text>
        <dbReference type="Rhea" id="RHEA:46608"/>
        <dbReference type="Rhea" id="RHEA-COMP:11060"/>
        <dbReference type="Rhea" id="RHEA-COMP:11605"/>
        <dbReference type="ChEBI" id="CHEBI:15378"/>
        <dbReference type="ChEBI" id="CHEBI:30013"/>
        <dbReference type="ChEBI" id="CHEBI:30616"/>
        <dbReference type="ChEBI" id="CHEBI:61977"/>
        <dbReference type="ChEBI" id="CHEBI:456216"/>
        <dbReference type="EC" id="2.7.11.1"/>
    </reaction>
</comment>
<dbReference type="PANTHER" id="PTHR48056:SF42">
    <property type="entry name" value="MDIS1-INTERACTING RECEPTOR LIKE KINASE 2-LIKE"/>
    <property type="match status" value="1"/>
</dbReference>
<dbReference type="GO" id="GO:0006952">
    <property type="term" value="P:defense response"/>
    <property type="evidence" value="ECO:0007669"/>
    <property type="project" value="UniProtKB-ARBA"/>
</dbReference>
<keyword evidence="13" id="KW-0067">ATP-binding</keyword>
<dbReference type="Gene3D" id="1.10.510.10">
    <property type="entry name" value="Transferase(Phosphotransferase) domain 1"/>
    <property type="match status" value="1"/>
</dbReference>
<keyword evidence="7" id="KW-0808">Transferase</keyword>
<evidence type="ECO:0000256" key="9">
    <source>
        <dbReference type="ARBA" id="ARBA00022729"/>
    </source>
</evidence>
<dbReference type="GO" id="GO:0004674">
    <property type="term" value="F:protein serine/threonine kinase activity"/>
    <property type="evidence" value="ECO:0007669"/>
    <property type="project" value="UniProtKB-KW"/>
</dbReference>
<evidence type="ECO:0000256" key="5">
    <source>
        <dbReference type="ARBA" id="ARBA00022553"/>
    </source>
</evidence>
<dbReference type="PROSITE" id="PS00109">
    <property type="entry name" value="PROTEIN_KINASE_TYR"/>
    <property type="match status" value="1"/>
</dbReference>
<keyword evidence="6" id="KW-0433">Leucine-rich repeat</keyword>
<keyword evidence="11" id="KW-0547">Nucleotide-binding</keyword>
<dbReference type="PANTHER" id="PTHR48056">
    <property type="entry name" value="LRR RECEPTOR-LIKE SERINE/THREONINE-PROTEIN KINASE-RELATED"/>
    <property type="match status" value="1"/>
</dbReference>
<dbReference type="EC" id="2.7.11.1" evidence="2"/>
<comment type="subcellular location">
    <subcellularLocation>
        <location evidence="1">Cell membrane</location>
        <topology evidence="1">Single-pass type I membrane protein</topology>
    </subcellularLocation>
</comment>
<organism evidence="23 24">
    <name type="scientific">Olea europaea subsp. europaea</name>
    <dbReference type="NCBI Taxonomy" id="158383"/>
    <lineage>
        <taxon>Eukaryota</taxon>
        <taxon>Viridiplantae</taxon>
        <taxon>Streptophyta</taxon>
        <taxon>Embryophyta</taxon>
        <taxon>Tracheophyta</taxon>
        <taxon>Spermatophyta</taxon>
        <taxon>Magnoliopsida</taxon>
        <taxon>eudicotyledons</taxon>
        <taxon>Gunneridae</taxon>
        <taxon>Pentapetalae</taxon>
        <taxon>asterids</taxon>
        <taxon>lamiids</taxon>
        <taxon>Lamiales</taxon>
        <taxon>Oleaceae</taxon>
        <taxon>Oleeae</taxon>
        <taxon>Olea</taxon>
    </lineage>
</organism>
<dbReference type="InterPro" id="IPR001611">
    <property type="entry name" value="Leu-rich_rpt"/>
</dbReference>
<dbReference type="AlphaFoldDB" id="A0A8S0SKG1"/>
<proteinExistence type="predicted"/>
<dbReference type="SUPFAM" id="SSF56112">
    <property type="entry name" value="Protein kinase-like (PK-like)"/>
    <property type="match status" value="1"/>
</dbReference>
<dbReference type="FunFam" id="3.80.10.10:FF:000400">
    <property type="entry name" value="Nuclear pore complex protein NUP107"/>
    <property type="match status" value="1"/>
</dbReference>
<dbReference type="InterPro" id="IPR011009">
    <property type="entry name" value="Kinase-like_dom_sf"/>
</dbReference>
<evidence type="ECO:0000256" key="3">
    <source>
        <dbReference type="ARBA" id="ARBA00022475"/>
    </source>
</evidence>
<evidence type="ECO:0000256" key="12">
    <source>
        <dbReference type="ARBA" id="ARBA00022777"/>
    </source>
</evidence>
<evidence type="ECO:0000256" key="19">
    <source>
        <dbReference type="ARBA" id="ARBA00048679"/>
    </source>
</evidence>
<evidence type="ECO:0000256" key="20">
    <source>
        <dbReference type="SAM" id="Phobius"/>
    </source>
</evidence>
<keyword evidence="15 20" id="KW-0472">Membrane</keyword>
<keyword evidence="3" id="KW-1003">Cell membrane</keyword>
<sequence length="948" mass="105781">MPKFSHFRFFVSPFLLFFIYPNPACSSTEANALLKWKASFENPNNSVLNSWTFEPVNSTKFSGHPKATASANPCNWYGVSCIYGSVHGLNLTNASIHATLYKFPFTSLQNLTYMNLSNNQIYGSIHEEMGNLINLVEVDMGSNMLTGSIPPTLGNLDQLQILHLFKNKLVGSIPPEVGKLKSLQRLNLGTNNLTGPIPASLGEATSLIILRLFDNRLSGSIPTELGKLKSLKRLCLRRNNLTGPIPISLGDLSHLNFLSLPHNKLSGSIPSELGKLKKLLRLTLYRNRFSGHLPELCGGGVLERLVVHSNRLSGPIPQSLKNCSSLVRVRFERNRFSGNLSEEFGVYPILAFIDLSDNKFFGELSINWNSSKQLQSLKVARNNLTGRIPPEFGNLSQLRLLDLSSNKLYGEIPKEIGKLISLLELRLNDNQLSRDIPEELGSLSKLIYLDLSRNILTGQIPRYLANIRQLYHLNLSNNYFIQGIPIQLGKLILVSELDMSNNSLTGEIPSELGKMSSLEMLNLSHNHLFGLIPESFQEMPGSVNIDISYNDLEGPIPNSKSFQNISIEQLQGNKRLCGNISGLQKCKSKNPETRNGRKLILMIAIPLLGAPLLLFASVGLFIMYKLRQGNSMNEDYDCLTIFNRKLTYKDILEATNEFDEAFCIGRGGCGSVYKARLSFQNTVAARRLQSSSEIAIVAVKRLHSLSETVNRKAFLTEIRALGEIRHRNIVKLYGFCSNDQHSFLVYEYLDKGSLAKALSIDEEAKTLNWPKRFNILKGTAHALSYMHHCCLPPIVHRDISSNNILLDSHYEAHISDFGTAKFLKSDSSNFSTLAGTYGYIAPELAYTMKVTEKCDVYSFGVLALEVIKGKHPGDSIQNVTNFSPGNLQLKDLLDQRIPYPTREEEEVLMSIVEIATKCLHSNPHLRPTMELVSDILMHPPPSQGSLDK</sequence>
<dbReference type="FunFam" id="3.30.200.20:FF:000309">
    <property type="entry name" value="Leucine-rich repeat receptor protein kinase MSP1"/>
    <property type="match status" value="1"/>
</dbReference>
<protein>
    <recommendedName>
        <fullName evidence="2">non-specific serine/threonine protein kinase</fullName>
        <ecNumber evidence="2">2.7.11.1</ecNumber>
    </recommendedName>
</protein>
<name>A0A8S0SKG1_OLEEU</name>
<dbReference type="InterPro" id="IPR003591">
    <property type="entry name" value="Leu-rich_rpt_typical-subtyp"/>
</dbReference>
<dbReference type="InterPro" id="IPR032675">
    <property type="entry name" value="LRR_dom_sf"/>
</dbReference>
<dbReference type="Gene3D" id="3.30.200.20">
    <property type="entry name" value="Phosphorylase Kinase, domain 1"/>
    <property type="match status" value="1"/>
</dbReference>
<dbReference type="Pfam" id="PF08263">
    <property type="entry name" value="LRRNT_2"/>
    <property type="match status" value="1"/>
</dbReference>
<dbReference type="GO" id="GO:0005524">
    <property type="term" value="F:ATP binding"/>
    <property type="evidence" value="ECO:0007669"/>
    <property type="project" value="UniProtKB-KW"/>
</dbReference>
<evidence type="ECO:0000313" key="24">
    <source>
        <dbReference type="Proteomes" id="UP000594638"/>
    </source>
</evidence>
<evidence type="ECO:0000259" key="22">
    <source>
        <dbReference type="PROSITE" id="PS50011"/>
    </source>
</evidence>
<keyword evidence="24" id="KW-1185">Reference proteome</keyword>
<dbReference type="PROSITE" id="PS51450">
    <property type="entry name" value="LRR"/>
    <property type="match status" value="1"/>
</dbReference>
<keyword evidence="14 20" id="KW-1133">Transmembrane helix</keyword>
<dbReference type="Gene3D" id="3.80.10.10">
    <property type="entry name" value="Ribonuclease Inhibitor"/>
    <property type="match status" value="2"/>
</dbReference>
<dbReference type="InterPro" id="IPR050647">
    <property type="entry name" value="Plant_LRR-RLKs"/>
</dbReference>
<keyword evidence="12 23" id="KW-0418">Kinase</keyword>
<reference evidence="23 24" key="1">
    <citation type="submission" date="2019-12" db="EMBL/GenBank/DDBJ databases">
        <authorList>
            <person name="Alioto T."/>
            <person name="Alioto T."/>
            <person name="Gomez Garrido J."/>
        </authorList>
    </citation>
    <scope>NUCLEOTIDE SEQUENCE [LARGE SCALE GENOMIC DNA]</scope>
</reference>
<feature type="signal peptide" evidence="21">
    <location>
        <begin position="1"/>
        <end position="26"/>
    </location>
</feature>
<dbReference type="Pfam" id="PF00560">
    <property type="entry name" value="LRR_1"/>
    <property type="match status" value="12"/>
</dbReference>
<keyword evidence="17" id="KW-0325">Glycoprotein</keyword>
<evidence type="ECO:0000256" key="14">
    <source>
        <dbReference type="ARBA" id="ARBA00022989"/>
    </source>
</evidence>